<protein>
    <submittedName>
        <fullName evidence="3">TIGR03503 family protein</fullName>
    </submittedName>
</protein>
<gene>
    <name evidence="3" type="ORF">RS130_13845</name>
</gene>
<dbReference type="NCBIfam" id="TIGR03503">
    <property type="entry name" value="TIGR03503 family protein"/>
    <property type="match status" value="1"/>
</dbReference>
<evidence type="ECO:0000313" key="3">
    <source>
        <dbReference type="EMBL" id="MDU0354851.1"/>
    </source>
</evidence>
<sequence>MIDRLVFITIVIVLITFSHSNHANSLVPLVLQSTAAVANGSEIMPVNKNESPLTTLGSEFHNSIELLQNRFRIDYEVEEITMVFFRKYGSSPIVLVRPDGSKIFQSTADGESIFWFDSTTYDMVSIKNPMLGPWQAVGNISPDSRVMVISELALHADKLPDVIFSGEILKQTAYLTNNGKPINYAAFRDVVELTISLASTNNPDYNNFGAGSQIVATFQDNGKGTDEIPLDGVFTGQFNLSIADGEWKPTFKVSTPMYSREQVDPNIMLYPNPIKIDVAIDHGKAGYHYLEIDADREFIDISSLLIDGKVRFPNGDIQNFSITEMTDEVKKHDIVNFGYGTYSVKLTVFGNTHSGREFILDVPEYTFLVEEPVPDVVEIALDNTSSEGNAASTLDGKSTTEHTPPHESNMSTSALISWIVGLNLLLIIIGGVVIWLITSNQKLSLPFFNQTKAAKDINDKVEKQHGMLAKLFRRKVKEPAPVEKDKKSKASTADTTDTGFMDLSMPKE</sequence>
<dbReference type="InterPro" id="IPR020010">
    <property type="entry name" value="CHP03503"/>
</dbReference>
<evidence type="ECO:0000256" key="1">
    <source>
        <dbReference type="SAM" id="MobiDB-lite"/>
    </source>
</evidence>
<keyword evidence="2" id="KW-0812">Transmembrane</keyword>
<feature type="region of interest" description="Disordered" evidence="1">
    <location>
        <begin position="478"/>
        <end position="508"/>
    </location>
</feature>
<feature type="compositionally biased region" description="Polar residues" evidence="1">
    <location>
        <begin position="386"/>
        <end position="397"/>
    </location>
</feature>
<keyword evidence="2" id="KW-1133">Transmembrane helix</keyword>
<dbReference type="Proteomes" id="UP001247805">
    <property type="component" value="Unassembled WGS sequence"/>
</dbReference>
<evidence type="ECO:0000313" key="4">
    <source>
        <dbReference type="Proteomes" id="UP001247805"/>
    </source>
</evidence>
<accession>A0ABU3SXW8</accession>
<keyword evidence="4" id="KW-1185">Reference proteome</keyword>
<proteinExistence type="predicted"/>
<organism evidence="3 4">
    <name type="scientific">Paraglaciecola aquimarina</name>
    <dbReference type="NCBI Taxonomy" id="1235557"/>
    <lineage>
        <taxon>Bacteria</taxon>
        <taxon>Pseudomonadati</taxon>
        <taxon>Pseudomonadota</taxon>
        <taxon>Gammaproteobacteria</taxon>
        <taxon>Alteromonadales</taxon>
        <taxon>Alteromonadaceae</taxon>
        <taxon>Paraglaciecola</taxon>
    </lineage>
</organism>
<feature type="compositionally biased region" description="Basic and acidic residues" evidence="1">
    <location>
        <begin position="478"/>
        <end position="488"/>
    </location>
</feature>
<comment type="caution">
    <text evidence="3">The sequence shown here is derived from an EMBL/GenBank/DDBJ whole genome shotgun (WGS) entry which is preliminary data.</text>
</comment>
<reference evidence="3 4" key="1">
    <citation type="submission" date="2023-10" db="EMBL/GenBank/DDBJ databases">
        <title>Glaciecola aquimarina strain GGW-M5 nov., isolated from a coastal seawater.</title>
        <authorList>
            <person name="Bayburt H."/>
            <person name="Kim J.M."/>
            <person name="Choi B.J."/>
            <person name="Jeon C.O."/>
        </authorList>
    </citation>
    <scope>NUCLEOTIDE SEQUENCE [LARGE SCALE GENOMIC DNA]</scope>
    <source>
        <strain evidence="3 4">KCTC 32108</strain>
    </source>
</reference>
<feature type="transmembrane region" description="Helical" evidence="2">
    <location>
        <begin position="415"/>
        <end position="437"/>
    </location>
</feature>
<keyword evidence="2" id="KW-0472">Membrane</keyword>
<evidence type="ECO:0000256" key="2">
    <source>
        <dbReference type="SAM" id="Phobius"/>
    </source>
</evidence>
<feature type="region of interest" description="Disordered" evidence="1">
    <location>
        <begin position="386"/>
        <end position="408"/>
    </location>
</feature>
<dbReference type="EMBL" id="JAWDIO010000002">
    <property type="protein sequence ID" value="MDU0354851.1"/>
    <property type="molecule type" value="Genomic_DNA"/>
</dbReference>
<name>A0ABU3SXW8_9ALTE</name>